<dbReference type="GO" id="GO:0005524">
    <property type="term" value="F:ATP binding"/>
    <property type="evidence" value="ECO:0007669"/>
    <property type="project" value="UniProtKB-UniRule"/>
</dbReference>
<gene>
    <name evidence="12" type="primary">cdaA</name>
    <name evidence="10" type="synonym">dacA</name>
    <name evidence="12" type="ORF">NM222_03365</name>
</gene>
<evidence type="ECO:0000256" key="1">
    <source>
        <dbReference type="ARBA" id="ARBA00000877"/>
    </source>
</evidence>
<dbReference type="NCBIfam" id="TIGR00159">
    <property type="entry name" value="diadenylate cyclase CdaA"/>
    <property type="match status" value="1"/>
</dbReference>
<evidence type="ECO:0000256" key="2">
    <source>
        <dbReference type="ARBA" id="ARBA00022475"/>
    </source>
</evidence>
<comment type="caution">
    <text evidence="10">Lacks conserved residue(s) required for the propagation of feature annotation.</text>
</comment>
<feature type="transmembrane region" description="Helical" evidence="10">
    <location>
        <begin position="6"/>
        <end position="28"/>
    </location>
</feature>
<dbReference type="RefSeq" id="WP_269755537.1">
    <property type="nucleotide sequence ID" value="NZ_CAUTAE010000013.1"/>
</dbReference>
<proteinExistence type="inferred from homology"/>
<comment type="catalytic activity">
    <reaction evidence="1 10">
        <text>2 ATP = 3',3'-c-di-AMP + 2 diphosphate</text>
        <dbReference type="Rhea" id="RHEA:35655"/>
        <dbReference type="ChEBI" id="CHEBI:30616"/>
        <dbReference type="ChEBI" id="CHEBI:33019"/>
        <dbReference type="ChEBI" id="CHEBI:71500"/>
        <dbReference type="EC" id="2.7.7.85"/>
    </reaction>
</comment>
<keyword evidence="9 10" id="KW-0472">Membrane</keyword>
<keyword evidence="8 10" id="KW-1133">Transmembrane helix</keyword>
<dbReference type="Gene3D" id="3.40.1700.10">
    <property type="entry name" value="DNA integrity scanning protein, DisA, N-terminal domain"/>
    <property type="match status" value="1"/>
</dbReference>
<feature type="domain" description="DAC" evidence="11">
    <location>
        <begin position="85"/>
        <end position="245"/>
    </location>
</feature>
<keyword evidence="2 10" id="KW-1003">Cell membrane</keyword>
<dbReference type="AlphaFoldDB" id="A0AAX3K8X2"/>
<keyword evidence="7 10" id="KW-0067">ATP-binding</keyword>
<dbReference type="EMBL" id="CP101412">
    <property type="protein sequence ID" value="WBB31531.1"/>
    <property type="molecule type" value="Genomic_DNA"/>
</dbReference>
<evidence type="ECO:0000256" key="6">
    <source>
        <dbReference type="ARBA" id="ARBA00022741"/>
    </source>
</evidence>
<dbReference type="Pfam" id="PF19293">
    <property type="entry name" value="CdaA_N"/>
    <property type="match status" value="1"/>
</dbReference>
<dbReference type="SUPFAM" id="SSF143597">
    <property type="entry name" value="YojJ-like"/>
    <property type="match status" value="1"/>
</dbReference>
<evidence type="ECO:0000256" key="10">
    <source>
        <dbReference type="HAMAP-Rule" id="MF_01499"/>
    </source>
</evidence>
<keyword evidence="6 10" id="KW-0547">Nucleotide-binding</keyword>
<accession>A0AAX3K8X2</accession>
<dbReference type="GO" id="GO:0004016">
    <property type="term" value="F:adenylate cyclase activity"/>
    <property type="evidence" value="ECO:0007669"/>
    <property type="project" value="UniProtKB-UniRule"/>
</dbReference>
<dbReference type="InterPro" id="IPR003390">
    <property type="entry name" value="DNA_integrity_scan_DisA_N"/>
</dbReference>
<organism evidence="12 13">
    <name type="scientific">Parvimonas micra</name>
    <dbReference type="NCBI Taxonomy" id="33033"/>
    <lineage>
        <taxon>Bacteria</taxon>
        <taxon>Bacillati</taxon>
        <taxon>Bacillota</taxon>
        <taxon>Tissierellia</taxon>
        <taxon>Tissierellales</taxon>
        <taxon>Peptoniphilaceae</taxon>
        <taxon>Parvimonas</taxon>
    </lineage>
</organism>
<protein>
    <recommendedName>
        <fullName evidence="10">Diadenylate cyclase</fullName>
        <shortName evidence="10">DAC</shortName>
        <ecNumber evidence="10">2.7.7.85</ecNumber>
    </recommendedName>
    <alternativeName>
        <fullName evidence="10">Cyclic-di-AMP synthase</fullName>
        <shortName evidence="10">c-di-AMP synthase</shortName>
    </alternativeName>
</protein>
<dbReference type="InterPro" id="IPR045585">
    <property type="entry name" value="CdaA_N"/>
</dbReference>
<dbReference type="PANTHER" id="PTHR34185:SF1">
    <property type="entry name" value="DIADENYLATE CYCLASE"/>
    <property type="match status" value="1"/>
</dbReference>
<dbReference type="HAMAP" id="MF_01499">
    <property type="entry name" value="DacA"/>
    <property type="match status" value="1"/>
</dbReference>
<evidence type="ECO:0000313" key="12">
    <source>
        <dbReference type="EMBL" id="WBB31531.1"/>
    </source>
</evidence>
<sequence length="320" mass="36200">MGLDKLVFLLSTIRITDVIDIFIVSFMFYKLFALIRGTRATQLIKGILFIFIGSKLSEFFKLYTISWILNNAVTVGFIAILIVFQPELRRILEHIGNNKLLKPVNFEESRSNANVIEEIVKATYSLAGKKIGALMVLERKTGLRDIIETGISLNSDISYELLMNIFIPNTPLHDGAVVISNDHIIAASCFLPLTDNKQISMELGTRHRAGIGISEKSDAIVIVVSEETGYVSICEKSKINRNVSKEYLLNYLVENFVVEEKNTNSFKEIFQNLFENKEISKESVTKEELKEEVKKEIIDDIKEEVSEIVENQGDKVVKKG</sequence>
<comment type="subunit">
    <text evidence="10">Probably a homodimer.</text>
</comment>
<dbReference type="FunFam" id="3.40.1700.10:FF:000002">
    <property type="entry name" value="Diadenylate cyclase"/>
    <property type="match status" value="1"/>
</dbReference>
<evidence type="ECO:0000256" key="3">
    <source>
        <dbReference type="ARBA" id="ARBA00022679"/>
    </source>
</evidence>
<dbReference type="Proteomes" id="UP001210690">
    <property type="component" value="Chromosome"/>
</dbReference>
<keyword evidence="4 10" id="KW-0812">Transmembrane</keyword>
<evidence type="ECO:0000256" key="8">
    <source>
        <dbReference type="ARBA" id="ARBA00022989"/>
    </source>
</evidence>
<dbReference type="PROSITE" id="PS51794">
    <property type="entry name" value="DAC"/>
    <property type="match status" value="1"/>
</dbReference>
<evidence type="ECO:0000256" key="9">
    <source>
        <dbReference type="ARBA" id="ARBA00023136"/>
    </source>
</evidence>
<dbReference type="InterPro" id="IPR036888">
    <property type="entry name" value="DNA_integrity_DisA_N_sf"/>
</dbReference>
<dbReference type="Pfam" id="PF02457">
    <property type="entry name" value="DAC"/>
    <property type="match status" value="1"/>
</dbReference>
<dbReference type="EC" id="2.7.7.85" evidence="10"/>
<evidence type="ECO:0000256" key="5">
    <source>
        <dbReference type="ARBA" id="ARBA00022695"/>
    </source>
</evidence>
<feature type="transmembrane region" description="Helical" evidence="10">
    <location>
        <begin position="62"/>
        <end position="84"/>
    </location>
</feature>
<dbReference type="GO" id="GO:0006171">
    <property type="term" value="P:cAMP biosynthetic process"/>
    <property type="evidence" value="ECO:0007669"/>
    <property type="project" value="InterPro"/>
</dbReference>
<reference evidence="12" key="1">
    <citation type="submission" date="2022-07" db="EMBL/GenBank/DDBJ databases">
        <title>Parvimonas micra travels from the subgingival sulcus of the human oral cavity to the colorectal adenocarcinoma.</title>
        <authorList>
            <person name="Conde-Perez K."/>
            <person name="Buetas E."/>
            <person name="Aja-Macaya P."/>
            <person name="Martin-De Arribas E."/>
            <person name="Iglesias-Corras I."/>
            <person name="Trigo-Tasende N."/>
            <person name="Nasser-Ali M."/>
            <person name="Estevez L.S."/>
            <person name="Rumbo-Feal S."/>
            <person name="Otero-Alen B."/>
            <person name="Noguera J.F."/>
            <person name="Concha A."/>
            <person name="Pardinas-Lopez S."/>
            <person name="Carda-Dieguez M."/>
            <person name="Gomez-Randulfe I."/>
            <person name="Martinez-Lago N."/>
            <person name="Ladra S."/>
            <person name="Aparicio L.A."/>
            <person name="Bou G."/>
            <person name="Mira A."/>
            <person name="Vallejo J.A."/>
            <person name="Poza M."/>
        </authorList>
    </citation>
    <scope>NUCLEOTIDE SEQUENCE</scope>
    <source>
        <strain evidence="12">PM102KC-G-1</strain>
    </source>
</reference>
<evidence type="ECO:0000256" key="7">
    <source>
        <dbReference type="ARBA" id="ARBA00022840"/>
    </source>
</evidence>
<evidence type="ECO:0000313" key="13">
    <source>
        <dbReference type="Proteomes" id="UP001210690"/>
    </source>
</evidence>
<keyword evidence="5 10" id="KW-0548">Nucleotidyltransferase</keyword>
<dbReference type="InterPro" id="IPR050338">
    <property type="entry name" value="DisA"/>
</dbReference>
<dbReference type="InterPro" id="IPR034701">
    <property type="entry name" value="CdaA"/>
</dbReference>
<name>A0AAX3K8X2_9FIRM</name>
<keyword evidence="3 10" id="KW-0808">Transferase</keyword>
<dbReference type="GO" id="GO:0106408">
    <property type="term" value="F:diadenylate cyclase activity"/>
    <property type="evidence" value="ECO:0007669"/>
    <property type="project" value="UniProtKB-EC"/>
</dbReference>
<comment type="function">
    <text evidence="10">Catalyzes the condensation of 2 ATP molecules into cyclic di-AMP (c-di-AMP), a second messenger used to regulate differing processes in different bacteria.</text>
</comment>
<evidence type="ECO:0000259" key="11">
    <source>
        <dbReference type="PROSITE" id="PS51794"/>
    </source>
</evidence>
<comment type="similarity">
    <text evidence="10">Belongs to the adenylate cyclase family. DacA/CdaA subfamily.</text>
</comment>
<dbReference type="PANTHER" id="PTHR34185">
    <property type="entry name" value="DIADENYLATE CYCLASE"/>
    <property type="match status" value="1"/>
</dbReference>
<evidence type="ECO:0000256" key="4">
    <source>
        <dbReference type="ARBA" id="ARBA00022692"/>
    </source>
</evidence>